<dbReference type="InterPro" id="IPR000209">
    <property type="entry name" value="Peptidase_S8/S53_dom"/>
</dbReference>
<dbReference type="InterPro" id="IPR015500">
    <property type="entry name" value="Peptidase_S8_subtilisin-rel"/>
</dbReference>
<dbReference type="InterPro" id="IPR050131">
    <property type="entry name" value="Peptidase_S8_subtilisin-like"/>
</dbReference>
<dbReference type="InterPro" id="IPR036852">
    <property type="entry name" value="Peptidase_S8/S53_dom_sf"/>
</dbReference>
<comment type="caution">
    <text evidence="8">The sequence shown here is derived from an EMBL/GenBank/DDBJ whole genome shotgun (WGS) entry which is preliminary data.</text>
</comment>
<proteinExistence type="inferred from homology"/>
<dbReference type="GO" id="GO:0004252">
    <property type="term" value="F:serine-type endopeptidase activity"/>
    <property type="evidence" value="ECO:0007669"/>
    <property type="project" value="UniProtKB-UniRule"/>
</dbReference>
<evidence type="ECO:0000256" key="2">
    <source>
        <dbReference type="ARBA" id="ARBA00022670"/>
    </source>
</evidence>
<dbReference type="Gene3D" id="3.40.50.200">
    <property type="entry name" value="Peptidase S8/S53 domain"/>
    <property type="match status" value="1"/>
</dbReference>
<accession>A0A2T0YDQ1</accession>
<dbReference type="PANTHER" id="PTHR43806:SF11">
    <property type="entry name" value="CEREVISIN-RELATED"/>
    <property type="match status" value="1"/>
</dbReference>
<evidence type="ECO:0000256" key="1">
    <source>
        <dbReference type="ARBA" id="ARBA00011073"/>
    </source>
</evidence>
<evidence type="ECO:0000256" key="5">
    <source>
        <dbReference type="PROSITE-ProRule" id="PRU01240"/>
    </source>
</evidence>
<evidence type="ECO:0000313" key="8">
    <source>
        <dbReference type="EMBL" id="PRZ12936.1"/>
    </source>
</evidence>
<dbReference type="OrthoDB" id="9768989at2"/>
<feature type="active site" description="Charge relay system" evidence="5">
    <location>
        <position position="282"/>
    </location>
</feature>
<evidence type="ECO:0000313" key="9">
    <source>
        <dbReference type="Proteomes" id="UP000238217"/>
    </source>
</evidence>
<sequence length="780" mass="85899">MPQHLQLPPPRSVSSRRTSQAGGKRPSRQAGEHGTHLKQQLATVVQKPRRLDAGVDPKLVFKISAQSRPTEETFLNRGLKVLGETVDYTYFVLTDDQGSSLATDLDKYAKTGSLKSFFDLIKDIEPYGPEDRMGPGLDAIGLEYTGQRTLDVAIWPSGKVQEAQDRATTVETVVERSGGTIMLRSITPRRSYLRISVSSETLNDLLDISAIETIRTPPVPYLDFREWWNADSQSLQRATENGTVVGILDDSPHPGHPLLQGLILSDEHLAPESYQWQRRGTHGTEVAGRVLYPNLHDELRDLKPLTAVGAVRSIRVLEPDPNFPGATRFPTFGFPHQLVEDGIRHLHSTYGVRLFNLSLGYSEAFNDIHVGALTEVIDDLVRELDIVVVLPTGNAPISIEAQTPSGHHVVDDKPDYFYTREHRIAEPGPAALAITVGSIALSGASAERPNNYGWMAVAEAGEASPFSRSGPGLGTNKKRLNKPEIVDYGGNVVLNDSGHVAQNEPGASIVTPSFKSNGQRLLSAVNGTSFAAPAVARVAADIADAYPSASANQIRSLLGLSAKLPKATKNVDEGHLNSWLYGYGRADREAALSSNSNRVTLTYDGDMPVDTVQIHPLPVPDIFRRGTKAGERTITVSLAFDPPVRRQRREYLAGSMQVDIFRDVDPDSLQEILAKQDPDEPLPPITGRRRLELTPGSDSFLSSTLQVRNWSRKKTFVDDSDTFYVVVTHKAQTWARDDPKYTRQRYALSVCLEDQHLVEADLYQMVSQRLQLPIRSRVTG</sequence>
<dbReference type="AlphaFoldDB" id="A0A2T0YDQ1"/>
<dbReference type="PROSITE" id="PS51892">
    <property type="entry name" value="SUBTILASE"/>
    <property type="match status" value="1"/>
</dbReference>
<keyword evidence="3 5" id="KW-0378">Hydrolase</keyword>
<dbReference type="Proteomes" id="UP000238217">
    <property type="component" value="Unassembled WGS sequence"/>
</dbReference>
<evidence type="ECO:0000256" key="6">
    <source>
        <dbReference type="SAM" id="MobiDB-lite"/>
    </source>
</evidence>
<reference evidence="8 9" key="1">
    <citation type="submission" date="2018-03" db="EMBL/GenBank/DDBJ databases">
        <title>Comparative analysis of microorganisms from saline springs in Andes Mountain Range, Colombia.</title>
        <authorList>
            <person name="Rubin E."/>
        </authorList>
    </citation>
    <scope>NUCLEOTIDE SEQUENCE [LARGE SCALE GENOMIC DNA]</scope>
    <source>
        <strain evidence="8 9">CG 35</strain>
    </source>
</reference>
<protein>
    <submittedName>
        <fullName evidence="8">Subtilase family protein</fullName>
    </submittedName>
</protein>
<keyword evidence="2 5" id="KW-0645">Protease</keyword>
<evidence type="ECO:0000256" key="3">
    <source>
        <dbReference type="ARBA" id="ARBA00022801"/>
    </source>
</evidence>
<dbReference type="EMBL" id="PVTY01000017">
    <property type="protein sequence ID" value="PRZ12936.1"/>
    <property type="molecule type" value="Genomic_DNA"/>
</dbReference>
<feature type="domain" description="Peptidase S8/S53" evidence="7">
    <location>
        <begin position="241"/>
        <end position="584"/>
    </location>
</feature>
<evidence type="ECO:0000256" key="4">
    <source>
        <dbReference type="ARBA" id="ARBA00022825"/>
    </source>
</evidence>
<keyword evidence="4 5" id="KW-0720">Serine protease</keyword>
<name>A0A2T0YDQ1_9MICC</name>
<dbReference type="Pfam" id="PF00082">
    <property type="entry name" value="Peptidase_S8"/>
    <property type="match status" value="1"/>
</dbReference>
<feature type="region of interest" description="Disordered" evidence="6">
    <location>
        <begin position="1"/>
        <end position="38"/>
    </location>
</feature>
<gene>
    <name evidence="8" type="ORF">BCL67_11738</name>
</gene>
<feature type="active site" description="Charge relay system" evidence="5">
    <location>
        <position position="249"/>
    </location>
</feature>
<evidence type="ECO:0000259" key="7">
    <source>
        <dbReference type="Pfam" id="PF00082"/>
    </source>
</evidence>
<organism evidence="8 9">
    <name type="scientific">Nesterenkonia sandarakina</name>
    <dbReference type="NCBI Taxonomy" id="272918"/>
    <lineage>
        <taxon>Bacteria</taxon>
        <taxon>Bacillati</taxon>
        <taxon>Actinomycetota</taxon>
        <taxon>Actinomycetes</taxon>
        <taxon>Micrococcales</taxon>
        <taxon>Micrococcaceae</taxon>
        <taxon>Nesterenkonia</taxon>
    </lineage>
</organism>
<dbReference type="GO" id="GO:0006508">
    <property type="term" value="P:proteolysis"/>
    <property type="evidence" value="ECO:0007669"/>
    <property type="project" value="UniProtKB-KW"/>
</dbReference>
<dbReference type="SUPFAM" id="SSF52743">
    <property type="entry name" value="Subtilisin-like"/>
    <property type="match status" value="1"/>
</dbReference>
<dbReference type="PRINTS" id="PR00723">
    <property type="entry name" value="SUBTILISIN"/>
</dbReference>
<dbReference type="PANTHER" id="PTHR43806">
    <property type="entry name" value="PEPTIDASE S8"/>
    <property type="match status" value="1"/>
</dbReference>
<comment type="similarity">
    <text evidence="1 5">Belongs to the peptidase S8 family.</text>
</comment>
<keyword evidence="9" id="KW-1185">Reference proteome</keyword>
<feature type="active site" description="Charge relay system" evidence="5">
    <location>
        <position position="529"/>
    </location>
</feature>